<dbReference type="Proteomes" id="UP000273194">
    <property type="component" value="Chromosome"/>
</dbReference>
<dbReference type="Pfam" id="PF00083">
    <property type="entry name" value="Sugar_tr"/>
    <property type="match status" value="1"/>
</dbReference>
<feature type="transmembrane region" description="Helical" evidence="6">
    <location>
        <begin position="135"/>
        <end position="156"/>
    </location>
</feature>
<evidence type="ECO:0000313" key="16">
    <source>
        <dbReference type="EMBL" id="AZF80330.1"/>
    </source>
</evidence>
<dbReference type="AlphaFoldDB" id="A0A0E3JW24"/>
<dbReference type="EMBL" id="CP011056">
    <property type="protein sequence ID" value="AKA75442.1"/>
    <property type="molecule type" value="Genomic_DNA"/>
</dbReference>
<reference evidence="18 31" key="6">
    <citation type="journal article" date="2020" name="Nat. Commun.">
        <title>The structures of two archaeal type IV pili illuminate evolutionary relationships.</title>
        <authorList>
            <person name="Wang F."/>
            <person name="Baquero D.P."/>
            <person name="Su Z."/>
            <person name="Beltran L.C."/>
            <person name="Prangishvili D."/>
            <person name="Krupovic M."/>
            <person name="Egelman E.H."/>
        </authorList>
    </citation>
    <scope>NUCLEOTIDE SEQUENCE [LARGE SCALE GENOMIC DNA]</scope>
    <source>
        <strain evidence="18 31">POZ149</strain>
    </source>
</reference>
<evidence type="ECO:0000313" key="17">
    <source>
        <dbReference type="EMBL" id="AZF82939.1"/>
    </source>
</evidence>
<dbReference type="RefSeq" id="WP_009988487.1">
    <property type="nucleotide sequence ID" value="NZ_CP011055.2"/>
</dbReference>
<reference evidence="9" key="5">
    <citation type="submission" date="2018-10" db="EMBL/GenBank/DDBJ databases">
        <authorList>
            <person name="McCarthy S."/>
            <person name="Gradnigo J."/>
            <person name="Johnson T."/>
            <person name="Payne S."/>
            <person name="Lipzen A."/>
            <person name="Schackwitz W."/>
            <person name="Martin J."/>
            <person name="Moriyama E."/>
            <person name="Blum P."/>
        </authorList>
    </citation>
    <scope>NUCLEOTIDE SEQUENCE</scope>
    <source>
        <strain evidence="8">SARC-B</strain>
        <strain evidence="9">SARC-C</strain>
        <strain evidence="10">SULA</strain>
    </source>
</reference>
<dbReference type="InterPro" id="IPR036259">
    <property type="entry name" value="MFS_trans_sf"/>
</dbReference>
<proteinExistence type="predicted"/>
<dbReference type="GO" id="GO:0016787">
    <property type="term" value="F:hydrolase activity"/>
    <property type="evidence" value="ECO:0007669"/>
    <property type="project" value="UniProtKB-KW"/>
</dbReference>
<evidence type="ECO:0000256" key="5">
    <source>
        <dbReference type="ARBA" id="ARBA00023136"/>
    </source>
</evidence>
<evidence type="ECO:0000313" key="20">
    <source>
        <dbReference type="Proteomes" id="UP000033057"/>
    </source>
</evidence>
<evidence type="ECO:0000313" key="9">
    <source>
        <dbReference type="EMBL" id="AKA75442.1"/>
    </source>
</evidence>
<evidence type="ECO:0000313" key="28">
    <source>
        <dbReference type="Proteomes" id="UP000275843"/>
    </source>
</evidence>
<feature type="transmembrane region" description="Helical" evidence="6">
    <location>
        <begin position="71"/>
        <end position="98"/>
    </location>
</feature>
<feature type="transmembrane region" description="Helical" evidence="6">
    <location>
        <begin position="40"/>
        <end position="59"/>
    </location>
</feature>
<dbReference type="OMA" id="AWMVIFF"/>
<dbReference type="PROSITE" id="PS00217">
    <property type="entry name" value="SUGAR_TRANSPORT_2"/>
    <property type="match status" value="1"/>
</dbReference>
<reference evidence="23" key="2">
    <citation type="submission" date="2016-04" db="EMBL/GenBank/DDBJ databases">
        <authorList>
            <person name="Shah S.A."/>
            <person name="Garrett R.A."/>
        </authorList>
    </citation>
    <scope>NUCLEOTIDE SEQUENCE [LARGE SCALE GENOMIC DNA]</scope>
    <source>
        <strain evidence="23">ATCC 35091 / DSM 1616 / JCM 8930 / NBRC 15331 / P1</strain>
    </source>
</reference>
<evidence type="ECO:0000256" key="6">
    <source>
        <dbReference type="SAM" id="Phobius"/>
    </source>
</evidence>
<dbReference type="EMBL" id="CP050869">
    <property type="protein sequence ID" value="QPG49750.1"/>
    <property type="molecule type" value="Genomic_DNA"/>
</dbReference>
<dbReference type="GeneID" id="1453974"/>
<dbReference type="PANTHER" id="PTHR23511:SF34">
    <property type="entry name" value="SYNAPTIC VESICLE GLYCOPROTEIN 2"/>
    <property type="match status" value="1"/>
</dbReference>
<evidence type="ECO:0000313" key="11">
    <source>
        <dbReference type="EMBL" id="AZF67254.1"/>
    </source>
</evidence>
<dbReference type="EMBL" id="CP033239">
    <property type="protein sequence ID" value="AZF77722.1"/>
    <property type="molecule type" value="Genomic_DNA"/>
</dbReference>
<dbReference type="GeneID" id="44128240"/>
<dbReference type="EMBL" id="CP033240">
    <property type="protein sequence ID" value="AZF80330.1"/>
    <property type="molecule type" value="Genomic_DNA"/>
</dbReference>
<feature type="transmembrane region" description="Helical" evidence="6">
    <location>
        <begin position="325"/>
        <end position="347"/>
    </location>
</feature>
<organism evidence="9 20">
    <name type="scientific">Saccharolobus solfataricus</name>
    <name type="common">Sulfolobus solfataricus</name>
    <dbReference type="NCBI Taxonomy" id="2287"/>
    <lineage>
        <taxon>Archaea</taxon>
        <taxon>Thermoproteota</taxon>
        <taxon>Thermoprotei</taxon>
        <taxon>Sulfolobales</taxon>
        <taxon>Sulfolobaceae</taxon>
        <taxon>Saccharolobus</taxon>
    </lineage>
</organism>
<evidence type="ECO:0000256" key="3">
    <source>
        <dbReference type="ARBA" id="ARBA00022692"/>
    </source>
</evidence>
<evidence type="ECO:0000313" key="8">
    <source>
        <dbReference type="EMBL" id="AKA72743.1"/>
    </source>
</evidence>
<dbReference type="EMBL" id="CP011055">
    <property type="protein sequence ID" value="AKA72743.1"/>
    <property type="molecule type" value="Genomic_DNA"/>
</dbReference>
<dbReference type="Proteomes" id="UP000076770">
    <property type="component" value="Chromosome i"/>
</dbReference>
<dbReference type="GO" id="GO:0022857">
    <property type="term" value="F:transmembrane transporter activity"/>
    <property type="evidence" value="ECO:0007669"/>
    <property type="project" value="InterPro"/>
</dbReference>
<gene>
    <name evidence="18" type="ORF">HFC64_07905</name>
    <name evidence="19" type="ORF">SSOP1_2640</name>
    <name evidence="10" type="ORF">SULA_0316</name>
    <name evidence="8" type="ORF">SULB_0318</name>
    <name evidence="9" type="ORF">SULC_0316</name>
    <name evidence="11" type="ORF">SULG_01610</name>
    <name evidence="12" type="ORF">SULH_01610</name>
    <name evidence="13" type="ORF">SULI_01610</name>
    <name evidence="14" type="ORF">SULM_01610</name>
    <name evidence="15" type="ORF">SULN_01610</name>
    <name evidence="16" type="ORF">SULO_01620</name>
    <name evidence="17" type="ORF">SULZ_01625</name>
</gene>
<keyword evidence="2" id="KW-0813">Transport</keyword>
<dbReference type="EMBL" id="CP033238">
    <property type="protein sequence ID" value="AZF75114.1"/>
    <property type="molecule type" value="Genomic_DNA"/>
</dbReference>
<dbReference type="Proteomes" id="UP000269431">
    <property type="component" value="Chromosome"/>
</dbReference>
<dbReference type="PANTHER" id="PTHR23511">
    <property type="entry name" value="SYNAPTIC VESICLE GLYCOPROTEIN 2"/>
    <property type="match status" value="1"/>
</dbReference>
<dbReference type="InterPro" id="IPR020846">
    <property type="entry name" value="MFS_dom"/>
</dbReference>
<dbReference type="KEGG" id="ssoa:SULA_0316"/>
<evidence type="ECO:0000313" key="19">
    <source>
        <dbReference type="EMBL" id="SAI86194.1"/>
    </source>
</evidence>
<dbReference type="Proteomes" id="UP000267993">
    <property type="component" value="Chromosome"/>
</dbReference>
<dbReference type="EMBL" id="CP011057">
    <property type="protein sequence ID" value="AKA78135.1"/>
    <property type="molecule type" value="Genomic_DNA"/>
</dbReference>
<dbReference type="KEGG" id="ssol:SULB_0318"/>
<feature type="transmembrane region" description="Helical" evidence="6">
    <location>
        <begin position="415"/>
        <end position="439"/>
    </location>
</feature>
<dbReference type="PROSITE" id="PS50850">
    <property type="entry name" value="MFS"/>
    <property type="match status" value="1"/>
</dbReference>
<evidence type="ECO:0000313" key="13">
    <source>
        <dbReference type="EMBL" id="AZF72494.1"/>
    </source>
</evidence>
<evidence type="ECO:0000256" key="4">
    <source>
        <dbReference type="ARBA" id="ARBA00022989"/>
    </source>
</evidence>
<evidence type="ECO:0000313" key="31">
    <source>
        <dbReference type="Proteomes" id="UP000594632"/>
    </source>
</evidence>
<reference evidence="19" key="3">
    <citation type="submission" date="2016-04" db="EMBL/GenBank/DDBJ databases">
        <authorList>
            <person name="Evans L.H."/>
            <person name="Alamgir A."/>
            <person name="Owens N."/>
            <person name="Weber N.D."/>
            <person name="Virtaneva K."/>
            <person name="Barbian K."/>
            <person name="Babar A."/>
            <person name="Rosenke K."/>
        </authorList>
    </citation>
    <scope>NUCLEOTIDE SEQUENCE</scope>
    <source>
        <strain evidence="19">P1</strain>
    </source>
</reference>
<evidence type="ECO:0000313" key="25">
    <source>
        <dbReference type="Proteomes" id="UP000269431"/>
    </source>
</evidence>
<feature type="transmembrane region" description="Helical" evidence="6">
    <location>
        <begin position="168"/>
        <end position="191"/>
    </location>
</feature>
<feature type="transmembrane region" description="Helical" evidence="6">
    <location>
        <begin position="354"/>
        <end position="374"/>
    </location>
</feature>
<feature type="transmembrane region" description="Helical" evidence="6">
    <location>
        <begin position="282"/>
        <end position="300"/>
    </location>
</feature>
<dbReference type="KEGG" id="ssof:SULC_0316"/>
<evidence type="ECO:0000313" key="18">
    <source>
        <dbReference type="EMBL" id="QPG49750.1"/>
    </source>
</evidence>
<dbReference type="Proteomes" id="UP000033085">
    <property type="component" value="Chromosome"/>
</dbReference>
<name>A0A0E3JW24_SACSO</name>
<dbReference type="EMBL" id="CP033236">
    <property type="protein sequence ID" value="AZF69874.1"/>
    <property type="molecule type" value="Genomic_DNA"/>
</dbReference>
<keyword evidence="5 6" id="KW-0472">Membrane</keyword>
<dbReference type="EMBL" id="CP033235">
    <property type="protein sequence ID" value="AZF67254.1"/>
    <property type="molecule type" value="Genomic_DNA"/>
</dbReference>
<evidence type="ECO:0000313" key="14">
    <source>
        <dbReference type="EMBL" id="AZF75114.1"/>
    </source>
</evidence>
<comment type="subcellular location">
    <subcellularLocation>
        <location evidence="1">Membrane</location>
        <topology evidence="1">Multi-pass membrane protein</topology>
    </subcellularLocation>
</comment>
<evidence type="ECO:0000313" key="29">
    <source>
        <dbReference type="Proteomes" id="UP000278715"/>
    </source>
</evidence>
<feature type="transmembrane region" description="Helical" evidence="6">
    <location>
        <begin position="110"/>
        <end position="129"/>
    </location>
</feature>
<evidence type="ECO:0000313" key="10">
    <source>
        <dbReference type="EMBL" id="AKA78135.1"/>
    </source>
</evidence>
<dbReference type="InterPro" id="IPR005828">
    <property type="entry name" value="MFS_sugar_transport-like"/>
</dbReference>
<dbReference type="Proteomes" id="UP000282269">
    <property type="component" value="Chromosome"/>
</dbReference>
<dbReference type="EMBL" id="CP033241">
    <property type="protein sequence ID" value="AZF82939.1"/>
    <property type="molecule type" value="Genomic_DNA"/>
</dbReference>
<protein>
    <submittedName>
        <fullName evidence="19">MBL fold metallo-hydrolase</fullName>
    </submittedName>
    <submittedName>
        <fullName evidence="9">MFS transporter</fullName>
    </submittedName>
</protein>
<dbReference type="Gene3D" id="1.20.1250.20">
    <property type="entry name" value="MFS general substrate transporter like domains"/>
    <property type="match status" value="1"/>
</dbReference>
<evidence type="ECO:0000313" key="27">
    <source>
        <dbReference type="Proteomes" id="UP000273443"/>
    </source>
</evidence>
<dbReference type="Proteomes" id="UP000278715">
    <property type="component" value="Chromosome"/>
</dbReference>
<feature type="domain" description="Major facilitator superfamily (MFS) profile" evidence="7">
    <location>
        <begin position="21"/>
        <end position="470"/>
    </location>
</feature>
<evidence type="ECO:0000313" key="26">
    <source>
        <dbReference type="Proteomes" id="UP000273194"/>
    </source>
</evidence>
<evidence type="ECO:0000313" key="21">
    <source>
        <dbReference type="Proteomes" id="UP000033085"/>
    </source>
</evidence>
<feature type="transmembrane region" description="Helical" evidence="6">
    <location>
        <begin position="380"/>
        <end position="403"/>
    </location>
</feature>
<accession>A0A0E3JW24</accession>
<dbReference type="PATRIC" id="fig|2287.6.peg.325"/>
<evidence type="ECO:0000313" key="15">
    <source>
        <dbReference type="EMBL" id="AZF77722.1"/>
    </source>
</evidence>
<dbReference type="EMBL" id="CP033237">
    <property type="protein sequence ID" value="AZF72494.1"/>
    <property type="molecule type" value="Genomic_DNA"/>
</dbReference>
<evidence type="ECO:0000313" key="22">
    <source>
        <dbReference type="Proteomes" id="UP000033106"/>
    </source>
</evidence>
<feature type="transmembrane region" description="Helical" evidence="6">
    <location>
        <begin position="197"/>
        <end position="220"/>
    </location>
</feature>
<dbReference type="Proteomes" id="UP000275843">
    <property type="component" value="Chromosome"/>
</dbReference>
<dbReference type="Proteomes" id="UP000033106">
    <property type="component" value="Chromosome"/>
</dbReference>
<evidence type="ECO:0000259" key="7">
    <source>
        <dbReference type="PROSITE" id="PS50850"/>
    </source>
</evidence>
<keyword evidence="19" id="KW-0378">Hydrolase</keyword>
<dbReference type="InterPro" id="IPR005829">
    <property type="entry name" value="Sugar_transporter_CS"/>
</dbReference>
<evidence type="ECO:0000313" key="24">
    <source>
        <dbReference type="Proteomes" id="UP000267993"/>
    </source>
</evidence>
<evidence type="ECO:0000313" key="23">
    <source>
        <dbReference type="Proteomes" id="UP000076770"/>
    </source>
</evidence>
<feature type="transmembrane region" description="Helical" evidence="6">
    <location>
        <begin position="445"/>
        <end position="464"/>
    </location>
</feature>
<reference evidence="24 25" key="4">
    <citation type="journal article" date="2018" name="Proc. Natl. Acad. Sci. U.S.A.">
        <title>Nonmutational mechanism of inheritance in the Archaeon Sulfolobus solfataricus.</title>
        <authorList>
            <person name="Payne S."/>
            <person name="McCarthy S."/>
            <person name="Johnson T."/>
            <person name="North E."/>
            <person name="Blum P."/>
        </authorList>
    </citation>
    <scope>NUCLEOTIDE SEQUENCE [LARGE SCALE GENOMIC DNA]</scope>
    <source>
        <strain evidence="12 24">SARC-H</strain>
        <strain evidence="13 28">SARC-I</strain>
        <strain evidence="15 29">SARC-N</strain>
        <strain evidence="16 30">SARC-O</strain>
        <strain evidence="17 25">SUL120</strain>
        <strain evidence="11 26">SULG</strain>
        <strain evidence="14 27">SULM</strain>
    </source>
</reference>
<dbReference type="SUPFAM" id="SSF103473">
    <property type="entry name" value="MFS general substrate transporter"/>
    <property type="match status" value="1"/>
</dbReference>
<dbReference type="Proteomes" id="UP000594632">
    <property type="component" value="Chromosome"/>
</dbReference>
<keyword evidence="4 6" id="KW-1133">Transmembrane helix</keyword>
<reference evidence="20 21" key="1">
    <citation type="journal article" date="2015" name="Genome Announc.">
        <title>Complete Genome Sequence of Sulfolobus solfataricus Strain 98/2 and Evolved Derivatives.</title>
        <authorList>
            <person name="McCarthy S."/>
            <person name="Gradnigo J."/>
            <person name="Johnson T."/>
            <person name="Payne S."/>
            <person name="Lipzen A."/>
            <person name="Martin J."/>
            <person name="Schackwitz W."/>
            <person name="Moriyama E."/>
            <person name="Blum P."/>
        </authorList>
    </citation>
    <scope>NUCLEOTIDE SEQUENCE [LARGE SCALE GENOMIC DNA]</scope>
    <source>
        <strain evidence="20">98/2 SULC</strain>
        <strain evidence="8">SARC-B</strain>
        <strain evidence="9">SARC-C</strain>
        <strain evidence="10 22">SULA</strain>
        <strain evidence="21">SULB</strain>
    </source>
</reference>
<evidence type="ECO:0000256" key="2">
    <source>
        <dbReference type="ARBA" id="ARBA00022448"/>
    </source>
</evidence>
<sequence length="488" mass="53815">MYKARKLTFIRYFYELTGVSTSMSSKLDEYLARIDRLPTWGLSYAVLWALGIGYFATLYDAVSNLGYALPFIPFINATQASIIVSVGLAGYIAGSIGFGVASDRIGRRPILITTFALLGIGSLGMGLATNYFMLFIFRLLEGIGIGAALNLAMVYVAEFSPSMKRGKYANWIFISGWTAVGVGTVAAAFIVTINPTVGWRIIFLLPAVLSLMTTVVLTILSPESVRILVKKGKVQEVEKIVNKMEEISMRRARMESLPQPKIIHYEETPSSSQLKILRESKYLKRLISLTVFWFFIYFIQYTSTGLGPTFVKVVIGFSTAQYAEYIRLSGFAAIGATIVSFILLSVVEKTDRRLLTQIGGIGFLVSSFVSTYLLLNKELIVWFIAYFLLEFVVNPPYLAGYLMSSEAFPTAARSTAFAITDGIGHLGGVIGPLLLFPLIRIIGPLPAWVVLGLPVPFAAALLWFTIPKTVKVRLEEVNEAYREGTAQT</sequence>
<dbReference type="GO" id="GO:0016020">
    <property type="term" value="C:membrane"/>
    <property type="evidence" value="ECO:0007669"/>
    <property type="project" value="UniProtKB-SubCell"/>
</dbReference>
<evidence type="ECO:0000313" key="30">
    <source>
        <dbReference type="Proteomes" id="UP000282269"/>
    </source>
</evidence>
<dbReference type="EMBL" id="LT549890">
    <property type="protein sequence ID" value="SAI86194.1"/>
    <property type="molecule type" value="Genomic_DNA"/>
</dbReference>
<evidence type="ECO:0000313" key="12">
    <source>
        <dbReference type="EMBL" id="AZF69874.1"/>
    </source>
</evidence>
<dbReference type="Proteomes" id="UP000033057">
    <property type="component" value="Chromosome"/>
</dbReference>
<dbReference type="Proteomes" id="UP000273443">
    <property type="component" value="Chromosome"/>
</dbReference>
<dbReference type="CDD" id="cd17316">
    <property type="entry name" value="MFS_SV2_like"/>
    <property type="match status" value="1"/>
</dbReference>
<evidence type="ECO:0000256" key="1">
    <source>
        <dbReference type="ARBA" id="ARBA00004141"/>
    </source>
</evidence>
<dbReference type="OrthoDB" id="117970at2157"/>
<keyword evidence="3 6" id="KW-0812">Transmembrane</keyword>